<keyword evidence="2 3" id="KW-0813">Transport</keyword>
<dbReference type="Gene3D" id="1.20.1280.170">
    <property type="entry name" value="Exocyst complex component Exo70"/>
    <property type="match status" value="1"/>
</dbReference>
<dbReference type="AlphaFoldDB" id="A0A8T0UY31"/>
<accession>A0A8T0UY31</accession>
<organism evidence="5 6">
    <name type="scientific">Panicum virgatum</name>
    <name type="common">Blackwell switchgrass</name>
    <dbReference type="NCBI Taxonomy" id="38727"/>
    <lineage>
        <taxon>Eukaryota</taxon>
        <taxon>Viridiplantae</taxon>
        <taxon>Streptophyta</taxon>
        <taxon>Embryophyta</taxon>
        <taxon>Tracheophyta</taxon>
        <taxon>Spermatophyta</taxon>
        <taxon>Magnoliopsida</taxon>
        <taxon>Liliopsida</taxon>
        <taxon>Poales</taxon>
        <taxon>Poaceae</taxon>
        <taxon>PACMAD clade</taxon>
        <taxon>Panicoideae</taxon>
        <taxon>Panicodae</taxon>
        <taxon>Paniceae</taxon>
        <taxon>Panicinae</taxon>
        <taxon>Panicum</taxon>
        <taxon>Panicum sect. Hiantes</taxon>
    </lineage>
</organism>
<keyword evidence="3" id="KW-0653">Protein transport</keyword>
<feature type="domain" description="Exocyst complex subunit Exo70 C-terminal" evidence="4">
    <location>
        <begin position="3"/>
        <end position="339"/>
    </location>
</feature>
<evidence type="ECO:0000313" key="5">
    <source>
        <dbReference type="EMBL" id="KAG2629231.1"/>
    </source>
</evidence>
<comment type="function">
    <text evidence="3">Component of the exocyst complex.</text>
</comment>
<keyword evidence="3" id="KW-0268">Exocytosis</keyword>
<dbReference type="GO" id="GO:0000145">
    <property type="term" value="C:exocyst"/>
    <property type="evidence" value="ECO:0007669"/>
    <property type="project" value="InterPro"/>
</dbReference>
<dbReference type="PANTHER" id="PTHR12542">
    <property type="entry name" value="EXOCYST COMPLEX PROTEIN EXO70"/>
    <property type="match status" value="1"/>
</dbReference>
<comment type="similarity">
    <text evidence="1 3">Belongs to the EXO70 family.</text>
</comment>
<dbReference type="GO" id="GO:0006887">
    <property type="term" value="P:exocytosis"/>
    <property type="evidence" value="ECO:0007669"/>
    <property type="project" value="UniProtKB-KW"/>
</dbReference>
<dbReference type="InterPro" id="IPR046364">
    <property type="entry name" value="Exo70_C"/>
</dbReference>
<dbReference type="GO" id="GO:0015031">
    <property type="term" value="P:protein transport"/>
    <property type="evidence" value="ECO:0007669"/>
    <property type="project" value="UniProtKB-KW"/>
</dbReference>
<dbReference type="Proteomes" id="UP000823388">
    <property type="component" value="Chromosome 3K"/>
</dbReference>
<name>A0A8T0UY31_PANVG</name>
<evidence type="ECO:0000256" key="1">
    <source>
        <dbReference type="ARBA" id="ARBA00006756"/>
    </source>
</evidence>
<evidence type="ECO:0000259" key="4">
    <source>
        <dbReference type="Pfam" id="PF03081"/>
    </source>
</evidence>
<evidence type="ECO:0000256" key="2">
    <source>
        <dbReference type="ARBA" id="ARBA00022448"/>
    </source>
</evidence>
<proteinExistence type="inferred from homology"/>
<dbReference type="InterPro" id="IPR004140">
    <property type="entry name" value="Exo70"/>
</dbReference>
<dbReference type="PANTHER" id="PTHR12542:SF44">
    <property type="entry name" value="EXOCYST SUBUNIT EXO70 FAMILY PROTEIN"/>
    <property type="match status" value="1"/>
</dbReference>
<evidence type="ECO:0000256" key="3">
    <source>
        <dbReference type="RuleBase" id="RU365026"/>
    </source>
</evidence>
<dbReference type="Pfam" id="PF03081">
    <property type="entry name" value="Exo70_C"/>
    <property type="match status" value="1"/>
</dbReference>
<protein>
    <recommendedName>
        <fullName evidence="3">Exocyst subunit Exo70 family protein</fullName>
    </recommendedName>
</protein>
<dbReference type="OrthoDB" id="671242at2759"/>
<evidence type="ECO:0000313" key="6">
    <source>
        <dbReference type="Proteomes" id="UP000823388"/>
    </source>
</evidence>
<comment type="caution">
    <text evidence="5">The sequence shown here is derived from an EMBL/GenBank/DDBJ whole genome shotgun (WGS) entry which is preliminary data.</text>
</comment>
<sequence length="344" mass="39366">MRRQLNEQSFGAFDELKEDYFAKVVEQPVRKLLDVDSMSAALDRLLEELPPGLIESLSSIFLRTGHALTTHKTIADAAPTILELVSPECRGPISRKVEAVQERVQDIVNRMLDTLTNVISCGALPETEGSDIHPVTRAVAKGIGLLFQHRVTLNLILDRNRCQELDGIQSIKSFPCLISNLTMHLERVPEQNSKLLVHKELQYIFLMNNLQFILQQAENSGLKEPTGYDWVVRYQKQIEHNLEEYIQTSWAPVSSHVADKSAKQFSFWKPSCVQQFTTAFQSVYDIQRHWKVPDPHLREKLRASISKKIVPSYSEYLNKHRKDSRSIQMTAKDLEDLLAELFEG</sequence>
<reference evidence="5" key="1">
    <citation type="submission" date="2020-05" db="EMBL/GenBank/DDBJ databases">
        <title>WGS assembly of Panicum virgatum.</title>
        <authorList>
            <person name="Lovell J.T."/>
            <person name="Jenkins J."/>
            <person name="Shu S."/>
            <person name="Juenger T.E."/>
            <person name="Schmutz J."/>
        </authorList>
    </citation>
    <scope>NUCLEOTIDE SEQUENCE</scope>
    <source>
        <strain evidence="5">AP13</strain>
    </source>
</reference>
<dbReference type="InterPro" id="IPR016159">
    <property type="entry name" value="Cullin_repeat-like_dom_sf"/>
</dbReference>
<gene>
    <name evidence="5" type="ORF">PVAP13_3KG402800</name>
</gene>
<dbReference type="GO" id="GO:0005546">
    <property type="term" value="F:phosphatidylinositol-4,5-bisphosphate binding"/>
    <property type="evidence" value="ECO:0007669"/>
    <property type="project" value="InterPro"/>
</dbReference>
<dbReference type="SUPFAM" id="SSF74788">
    <property type="entry name" value="Cullin repeat-like"/>
    <property type="match status" value="1"/>
</dbReference>
<dbReference type="EMBL" id="CM029041">
    <property type="protein sequence ID" value="KAG2629231.1"/>
    <property type="molecule type" value="Genomic_DNA"/>
</dbReference>
<keyword evidence="6" id="KW-1185">Reference proteome</keyword>